<evidence type="ECO:0000259" key="6">
    <source>
        <dbReference type="PROSITE" id="PS50850"/>
    </source>
</evidence>
<dbReference type="Pfam" id="PF07690">
    <property type="entry name" value="MFS_1"/>
    <property type="match status" value="1"/>
</dbReference>
<dbReference type="InterPro" id="IPR011701">
    <property type="entry name" value="MFS"/>
</dbReference>
<feature type="transmembrane region" description="Helical" evidence="5">
    <location>
        <begin position="178"/>
        <end position="196"/>
    </location>
</feature>
<comment type="subcellular location">
    <subcellularLocation>
        <location evidence="1">Cell membrane</location>
        <topology evidence="1">Multi-pass membrane protein</topology>
    </subcellularLocation>
</comment>
<dbReference type="GO" id="GO:0005886">
    <property type="term" value="C:plasma membrane"/>
    <property type="evidence" value="ECO:0007669"/>
    <property type="project" value="UniProtKB-SubCell"/>
</dbReference>
<evidence type="ECO:0000313" key="7">
    <source>
        <dbReference type="EMBL" id="ATG56335.1"/>
    </source>
</evidence>
<keyword evidence="8" id="KW-1185">Reference proteome</keyword>
<evidence type="ECO:0000313" key="8">
    <source>
        <dbReference type="Proteomes" id="UP000217889"/>
    </source>
</evidence>
<dbReference type="PANTHER" id="PTHR23501">
    <property type="entry name" value="MAJOR FACILITATOR SUPERFAMILY"/>
    <property type="match status" value="1"/>
</dbReference>
<proteinExistence type="predicted"/>
<evidence type="ECO:0000256" key="5">
    <source>
        <dbReference type="SAM" id="Phobius"/>
    </source>
</evidence>
<protein>
    <submittedName>
        <fullName evidence="7">MFS transporter</fullName>
    </submittedName>
</protein>
<dbReference type="SUPFAM" id="SSF103473">
    <property type="entry name" value="MFS general substrate transporter"/>
    <property type="match status" value="1"/>
</dbReference>
<keyword evidence="2 5" id="KW-0812">Transmembrane</keyword>
<gene>
    <name evidence="7" type="ORF">CFK41_17265</name>
</gene>
<feature type="transmembrane region" description="Helical" evidence="5">
    <location>
        <begin position="341"/>
        <end position="360"/>
    </location>
</feature>
<keyword evidence="3 5" id="KW-1133">Transmembrane helix</keyword>
<feature type="domain" description="Major facilitator superfamily (MFS) profile" evidence="6">
    <location>
        <begin position="26"/>
        <end position="458"/>
    </location>
</feature>
<dbReference type="KEGG" id="bgg:CFK41_17265"/>
<organism evidence="7 8">
    <name type="scientific">Brachybacterium ginsengisoli</name>
    <dbReference type="NCBI Taxonomy" id="1331682"/>
    <lineage>
        <taxon>Bacteria</taxon>
        <taxon>Bacillati</taxon>
        <taxon>Actinomycetota</taxon>
        <taxon>Actinomycetes</taxon>
        <taxon>Micrococcales</taxon>
        <taxon>Dermabacteraceae</taxon>
        <taxon>Brachybacterium</taxon>
    </lineage>
</organism>
<feature type="transmembrane region" description="Helical" evidence="5">
    <location>
        <begin position="435"/>
        <end position="455"/>
    </location>
</feature>
<feature type="transmembrane region" description="Helical" evidence="5">
    <location>
        <begin position="241"/>
        <end position="258"/>
    </location>
</feature>
<dbReference type="Gene3D" id="1.20.1250.20">
    <property type="entry name" value="MFS general substrate transporter like domains"/>
    <property type="match status" value="2"/>
</dbReference>
<feature type="transmembrane region" description="Helical" evidence="5">
    <location>
        <begin position="216"/>
        <end position="235"/>
    </location>
</feature>
<dbReference type="Proteomes" id="UP000217889">
    <property type="component" value="Chromosome"/>
</dbReference>
<dbReference type="GO" id="GO:0022857">
    <property type="term" value="F:transmembrane transporter activity"/>
    <property type="evidence" value="ECO:0007669"/>
    <property type="project" value="InterPro"/>
</dbReference>
<dbReference type="PANTHER" id="PTHR23501:SF154">
    <property type="entry name" value="MULTIDRUG-EFFLUX TRANSPORTER RV1634-RELATED"/>
    <property type="match status" value="1"/>
</dbReference>
<evidence type="ECO:0000256" key="2">
    <source>
        <dbReference type="ARBA" id="ARBA00022692"/>
    </source>
</evidence>
<feature type="transmembrane region" description="Helical" evidence="5">
    <location>
        <begin position="150"/>
        <end position="172"/>
    </location>
</feature>
<dbReference type="OrthoDB" id="9778875at2"/>
<sequence length="478" mass="48004">MDSSPRSTRLPAPMQAPRLWTRASAPFILSALGLMTFIATESFAVTTVLPVAMAELDATAWYSFAFAAAIATSLAGMVVGGTWSDRSGPRPPLVVGGALFLLGLALCAAAPGPVVLIAGRALQGVGGGIDSVVLYVMIARTLPAAVRPAMFGLLTTAWLLPSLVGPVGAGLLAQLTSWRTVFAALLVGSGLALLGLLRTASAGAVDRMDRAPKRILGAKGVLALAASSLLLLLHLSAQLPGLLGPVAVVIVLGALLPVARRLLPPGTLRLRGAAQQLVALRAGFGLLSGVTGAYLTLYLQSQRGLSPTTAGLIIAVGALGWAAGAWFQARRPGGLAEHRRLILLAAPLVALGPLAALLVAAHLVPIAGIVPAYILLGAGMGVASSRTSTATLDLAPPALQGAYSSALQSGESMAIAGTMAVMAALLTLGRSAEGAYVLVYLVLTVVAVLLVLVAARTRSTGAPGIGDAGADAAWGGAA</sequence>
<dbReference type="AlphaFoldDB" id="A0A291H1L9"/>
<dbReference type="EMBL" id="CP023564">
    <property type="protein sequence ID" value="ATG56335.1"/>
    <property type="molecule type" value="Genomic_DNA"/>
</dbReference>
<name>A0A291H1L9_9MICO</name>
<evidence type="ECO:0000256" key="1">
    <source>
        <dbReference type="ARBA" id="ARBA00004651"/>
    </source>
</evidence>
<feature type="transmembrane region" description="Helical" evidence="5">
    <location>
        <begin position="309"/>
        <end position="329"/>
    </location>
</feature>
<keyword evidence="4 5" id="KW-0472">Membrane</keyword>
<feature type="transmembrane region" description="Helical" evidence="5">
    <location>
        <begin position="60"/>
        <end position="81"/>
    </location>
</feature>
<evidence type="ECO:0000256" key="4">
    <source>
        <dbReference type="ARBA" id="ARBA00023136"/>
    </source>
</evidence>
<accession>A0A291H1L9</accession>
<evidence type="ECO:0000256" key="3">
    <source>
        <dbReference type="ARBA" id="ARBA00022989"/>
    </source>
</evidence>
<feature type="transmembrane region" description="Helical" evidence="5">
    <location>
        <begin position="278"/>
        <end position="297"/>
    </location>
</feature>
<dbReference type="InterPro" id="IPR036259">
    <property type="entry name" value="MFS_trans_sf"/>
</dbReference>
<dbReference type="PRINTS" id="PR01036">
    <property type="entry name" value="TCRTETB"/>
</dbReference>
<dbReference type="PROSITE" id="PS50850">
    <property type="entry name" value="MFS"/>
    <property type="match status" value="1"/>
</dbReference>
<feature type="transmembrane region" description="Helical" evidence="5">
    <location>
        <begin position="93"/>
        <end position="111"/>
    </location>
</feature>
<dbReference type="InterPro" id="IPR020846">
    <property type="entry name" value="MFS_dom"/>
</dbReference>
<feature type="transmembrane region" description="Helical" evidence="5">
    <location>
        <begin position="412"/>
        <end position="429"/>
    </location>
</feature>
<feature type="transmembrane region" description="Helical" evidence="5">
    <location>
        <begin position="117"/>
        <end position="138"/>
    </location>
</feature>
<reference evidence="7 8" key="1">
    <citation type="journal article" date="2014" name="Int. J. Syst. Evol. Microbiol.">
        <title>Brachybacterium ginsengisoli sp. nov., isolated from soil of a ginseng field.</title>
        <authorList>
            <person name="Hoang V.A."/>
            <person name="Kim Y.J."/>
            <person name="Nguyen N.L."/>
            <person name="Yang D.C."/>
        </authorList>
    </citation>
    <scope>NUCLEOTIDE SEQUENCE [LARGE SCALE GENOMIC DNA]</scope>
    <source>
        <strain evidence="7 8">DCY80</strain>
    </source>
</reference>